<name>A0A3M7PT01_BRAPC</name>
<reference evidence="1 2" key="1">
    <citation type="journal article" date="2018" name="Sci. Rep.">
        <title>Genomic signatures of local adaptation to the degree of environmental predictability in rotifers.</title>
        <authorList>
            <person name="Franch-Gras L."/>
            <person name="Hahn C."/>
            <person name="Garcia-Roger E.M."/>
            <person name="Carmona M.J."/>
            <person name="Serra M."/>
            <person name="Gomez A."/>
        </authorList>
    </citation>
    <scope>NUCLEOTIDE SEQUENCE [LARGE SCALE GENOMIC DNA]</scope>
    <source>
        <strain evidence="1">HYR1</strain>
    </source>
</reference>
<sequence length="88" mass="10377">MVLTKHLIENHIKNHFYIILKRSSLLNRSSQILKQRINGNNENVEGKEGFFAIQRCAIMLVMRIVRGCYKIRSMMLSAYINRLISRLK</sequence>
<gene>
    <name evidence="1" type="ORF">BpHYR1_019916</name>
</gene>
<dbReference type="AlphaFoldDB" id="A0A3M7PT01"/>
<organism evidence="1 2">
    <name type="scientific">Brachionus plicatilis</name>
    <name type="common">Marine rotifer</name>
    <name type="synonym">Brachionus muelleri</name>
    <dbReference type="NCBI Taxonomy" id="10195"/>
    <lineage>
        <taxon>Eukaryota</taxon>
        <taxon>Metazoa</taxon>
        <taxon>Spiralia</taxon>
        <taxon>Gnathifera</taxon>
        <taxon>Rotifera</taxon>
        <taxon>Eurotatoria</taxon>
        <taxon>Monogononta</taxon>
        <taxon>Pseudotrocha</taxon>
        <taxon>Ploima</taxon>
        <taxon>Brachionidae</taxon>
        <taxon>Brachionus</taxon>
    </lineage>
</organism>
<evidence type="ECO:0000313" key="2">
    <source>
        <dbReference type="Proteomes" id="UP000276133"/>
    </source>
</evidence>
<dbReference type="EMBL" id="REGN01009048">
    <property type="protein sequence ID" value="RNA02104.1"/>
    <property type="molecule type" value="Genomic_DNA"/>
</dbReference>
<accession>A0A3M7PT01</accession>
<keyword evidence="2" id="KW-1185">Reference proteome</keyword>
<dbReference type="Proteomes" id="UP000276133">
    <property type="component" value="Unassembled WGS sequence"/>
</dbReference>
<comment type="caution">
    <text evidence="1">The sequence shown here is derived from an EMBL/GenBank/DDBJ whole genome shotgun (WGS) entry which is preliminary data.</text>
</comment>
<proteinExistence type="predicted"/>
<protein>
    <submittedName>
        <fullName evidence="1">Uncharacterized protein</fullName>
    </submittedName>
</protein>
<evidence type="ECO:0000313" key="1">
    <source>
        <dbReference type="EMBL" id="RNA02104.1"/>
    </source>
</evidence>